<dbReference type="GO" id="GO:0008374">
    <property type="term" value="F:O-acyltransferase activity"/>
    <property type="evidence" value="ECO:0007669"/>
    <property type="project" value="InterPro"/>
</dbReference>
<dbReference type="InterPro" id="IPR032805">
    <property type="entry name" value="Wax_synthase_dom"/>
</dbReference>
<gene>
    <name evidence="11" type="ORF">Bca52824_004345</name>
</gene>
<evidence type="ECO:0000256" key="2">
    <source>
        <dbReference type="ARBA" id="ARBA00007282"/>
    </source>
</evidence>
<reference evidence="11 12" key="1">
    <citation type="submission" date="2020-02" db="EMBL/GenBank/DDBJ databases">
        <authorList>
            <person name="Ma Q."/>
            <person name="Huang Y."/>
            <person name="Song X."/>
            <person name="Pei D."/>
        </authorList>
    </citation>
    <scope>NUCLEOTIDE SEQUENCE [LARGE SCALE GENOMIC DNA]</scope>
    <source>
        <strain evidence="11">Sxm20200214</strain>
        <tissue evidence="11">Leaf</tissue>
    </source>
</reference>
<protein>
    <recommendedName>
        <fullName evidence="10">Wax synthase domain-containing protein</fullName>
    </recommendedName>
</protein>
<evidence type="ECO:0000256" key="7">
    <source>
        <dbReference type="ARBA" id="ARBA00023136"/>
    </source>
</evidence>
<comment type="similarity">
    <text evidence="2">Belongs to the wax synthase family.</text>
</comment>
<feature type="transmembrane region" description="Helical" evidence="9">
    <location>
        <begin position="32"/>
        <end position="53"/>
    </location>
</feature>
<name>A0A8X7WQG5_BRACI</name>
<dbReference type="Pfam" id="PF13813">
    <property type="entry name" value="MBOAT_2"/>
    <property type="match status" value="1"/>
</dbReference>
<dbReference type="GO" id="GO:0016020">
    <property type="term" value="C:membrane"/>
    <property type="evidence" value="ECO:0007669"/>
    <property type="project" value="UniProtKB-SubCell"/>
</dbReference>
<keyword evidence="3" id="KW-0808">Transferase</keyword>
<evidence type="ECO:0000313" key="12">
    <source>
        <dbReference type="Proteomes" id="UP000886595"/>
    </source>
</evidence>
<accession>A0A8X7WQG5</accession>
<evidence type="ECO:0000256" key="3">
    <source>
        <dbReference type="ARBA" id="ARBA00022679"/>
    </source>
</evidence>
<evidence type="ECO:0000256" key="8">
    <source>
        <dbReference type="ARBA" id="ARBA00023315"/>
    </source>
</evidence>
<feature type="transmembrane region" description="Helical" evidence="9">
    <location>
        <begin position="148"/>
        <end position="175"/>
    </location>
</feature>
<dbReference type="AlphaFoldDB" id="A0A8X7WQG5"/>
<evidence type="ECO:0000313" key="11">
    <source>
        <dbReference type="EMBL" id="KAG2333165.1"/>
    </source>
</evidence>
<keyword evidence="12" id="KW-1185">Reference proteome</keyword>
<dbReference type="PIRSF" id="PIRSF037006">
    <property type="entry name" value="Wax_synthase"/>
    <property type="match status" value="1"/>
</dbReference>
<evidence type="ECO:0000256" key="1">
    <source>
        <dbReference type="ARBA" id="ARBA00004141"/>
    </source>
</evidence>
<keyword evidence="6" id="KW-0443">Lipid metabolism</keyword>
<comment type="caution">
    <text evidence="11">The sequence shown here is derived from an EMBL/GenBank/DDBJ whole genome shotgun (WGS) entry which is preliminary data.</text>
</comment>
<dbReference type="OrthoDB" id="1077582at2759"/>
<dbReference type="GO" id="GO:0006629">
    <property type="term" value="P:lipid metabolic process"/>
    <property type="evidence" value="ECO:0007669"/>
    <property type="project" value="UniProtKB-KW"/>
</dbReference>
<feature type="transmembrane region" description="Helical" evidence="9">
    <location>
        <begin position="7"/>
        <end position="26"/>
    </location>
</feature>
<feature type="transmembrane region" description="Helical" evidence="9">
    <location>
        <begin position="278"/>
        <end position="297"/>
    </location>
</feature>
<evidence type="ECO:0000256" key="5">
    <source>
        <dbReference type="ARBA" id="ARBA00022989"/>
    </source>
</evidence>
<keyword evidence="8" id="KW-0012">Acyltransferase</keyword>
<evidence type="ECO:0000256" key="9">
    <source>
        <dbReference type="SAM" id="Phobius"/>
    </source>
</evidence>
<feature type="domain" description="Wax synthase" evidence="10">
    <location>
        <begin position="180"/>
        <end position="225"/>
    </location>
</feature>
<evidence type="ECO:0000256" key="6">
    <source>
        <dbReference type="ARBA" id="ARBA00023098"/>
    </source>
</evidence>
<dbReference type="PANTHER" id="PTHR31595:SF36">
    <property type="entry name" value="LONG-CHAIN-ALCOHOL O-FATTY-ACYLTRANSFERASE 2-RELATED"/>
    <property type="match status" value="1"/>
</dbReference>
<dbReference type="EMBL" id="JAAMPC010000001">
    <property type="protein sequence ID" value="KAG2333165.1"/>
    <property type="molecule type" value="Genomic_DNA"/>
</dbReference>
<organism evidence="11 12">
    <name type="scientific">Brassica carinata</name>
    <name type="common">Ethiopian mustard</name>
    <name type="synonym">Abyssinian cabbage</name>
    <dbReference type="NCBI Taxonomy" id="52824"/>
    <lineage>
        <taxon>Eukaryota</taxon>
        <taxon>Viridiplantae</taxon>
        <taxon>Streptophyta</taxon>
        <taxon>Embryophyta</taxon>
        <taxon>Tracheophyta</taxon>
        <taxon>Spermatophyta</taxon>
        <taxon>Magnoliopsida</taxon>
        <taxon>eudicotyledons</taxon>
        <taxon>Gunneridae</taxon>
        <taxon>Pentapetalae</taxon>
        <taxon>rosids</taxon>
        <taxon>malvids</taxon>
        <taxon>Brassicales</taxon>
        <taxon>Brassicaceae</taxon>
        <taxon>Brassiceae</taxon>
        <taxon>Brassica</taxon>
    </lineage>
</organism>
<dbReference type="PANTHER" id="PTHR31595">
    <property type="entry name" value="LONG-CHAIN-ALCOHOL O-FATTY-ACYLTRANSFERASE 3-RELATED"/>
    <property type="match status" value="1"/>
</dbReference>
<evidence type="ECO:0000256" key="4">
    <source>
        <dbReference type="ARBA" id="ARBA00022692"/>
    </source>
</evidence>
<comment type="subcellular location">
    <subcellularLocation>
        <location evidence="1">Membrane</location>
        <topology evidence="1">Multi-pass membrane protein</topology>
    </subcellularLocation>
</comment>
<dbReference type="InterPro" id="IPR044851">
    <property type="entry name" value="Wax_synthase"/>
</dbReference>
<proteinExistence type="inferred from homology"/>
<dbReference type="Proteomes" id="UP000886595">
    <property type="component" value="Unassembled WGS sequence"/>
</dbReference>
<keyword evidence="7 9" id="KW-0472">Membrane</keyword>
<sequence>MEEELRNLIKVCISVLISISYCYYISSKISKGFLRLISLLPIFIIFLLIPLFLSSVHFCAISAFFLTWLANFKLLLFAFDQEPLSPLPSSFSRFLCFTCFPIKTNQNPSSNRIYNKSKWVLASKVILFSFLLHLYGKNYHNSLPRLAFLSIFTIHVYIELELILVFVGAFLSMLLGCETEPVFNEPYLSTSFQDFWSRRWNRLVPSVLRPTVHIPVQRFYRSFNRSKTGFLCWNLVYFYIIRKSPTWEVTCLFVLHGVVTCLEIEVKRMRLCPSPHRAVSRLAVVAFMFVTAVWLFAPQLLRNNVHKRLISECLFVIDVVKASCFAS</sequence>
<keyword evidence="5 9" id="KW-1133">Transmembrane helix</keyword>
<feature type="transmembrane region" description="Helical" evidence="9">
    <location>
        <begin position="119"/>
        <end position="136"/>
    </location>
</feature>
<evidence type="ECO:0000259" key="10">
    <source>
        <dbReference type="Pfam" id="PF13813"/>
    </source>
</evidence>
<keyword evidence="4 9" id="KW-0812">Transmembrane</keyword>
<dbReference type="InterPro" id="IPR017088">
    <property type="entry name" value="Wax_synthase_Magnoliopsida"/>
</dbReference>